<evidence type="ECO:0000313" key="2">
    <source>
        <dbReference type="Proteomes" id="UP000011761"/>
    </source>
</evidence>
<reference evidence="1 2" key="1">
    <citation type="journal article" date="2012" name="PLoS Pathog.">
        <title>Diverse lifestyles and strategies of plant pathogenesis encoded in the genomes of eighteen Dothideomycetes fungi.</title>
        <authorList>
            <person name="Ohm R.A."/>
            <person name="Feau N."/>
            <person name="Henrissat B."/>
            <person name="Schoch C.L."/>
            <person name="Horwitz B.A."/>
            <person name="Barry K.W."/>
            <person name="Condon B.J."/>
            <person name="Copeland A.C."/>
            <person name="Dhillon B."/>
            <person name="Glaser F."/>
            <person name="Hesse C.N."/>
            <person name="Kosti I."/>
            <person name="LaButti K."/>
            <person name="Lindquist E.A."/>
            <person name="Lucas S."/>
            <person name="Salamov A.A."/>
            <person name="Bradshaw R.E."/>
            <person name="Ciuffetti L."/>
            <person name="Hamelin R.C."/>
            <person name="Kema G.H.J."/>
            <person name="Lawrence C."/>
            <person name="Scott J.A."/>
            <person name="Spatafora J.W."/>
            <person name="Turgeon B.G."/>
            <person name="de Wit P.J.G.M."/>
            <person name="Zhong S."/>
            <person name="Goodwin S.B."/>
            <person name="Grigoriev I.V."/>
        </authorList>
    </citation>
    <scope>NUCLEOTIDE SEQUENCE [LARGE SCALE GENOMIC DNA]</scope>
    <source>
        <strain evidence="1 2">UAMH 10762</strain>
    </source>
</reference>
<dbReference type="RefSeq" id="XP_007677923.1">
    <property type="nucleotide sequence ID" value="XM_007679733.1"/>
</dbReference>
<dbReference type="EMBL" id="KB445557">
    <property type="protein sequence ID" value="EMC95478.1"/>
    <property type="molecule type" value="Genomic_DNA"/>
</dbReference>
<accession>M2MV73</accession>
<organism evidence="1 2">
    <name type="scientific">Baudoinia panamericana (strain UAMH 10762)</name>
    <name type="common">Angels' share fungus</name>
    <name type="synonym">Baudoinia compniacensis (strain UAMH 10762)</name>
    <dbReference type="NCBI Taxonomy" id="717646"/>
    <lineage>
        <taxon>Eukaryota</taxon>
        <taxon>Fungi</taxon>
        <taxon>Dikarya</taxon>
        <taxon>Ascomycota</taxon>
        <taxon>Pezizomycotina</taxon>
        <taxon>Dothideomycetes</taxon>
        <taxon>Dothideomycetidae</taxon>
        <taxon>Mycosphaerellales</taxon>
        <taxon>Teratosphaeriaceae</taxon>
        <taxon>Baudoinia</taxon>
    </lineage>
</organism>
<dbReference type="KEGG" id="bcom:BAUCODRAFT_542926"/>
<proteinExistence type="predicted"/>
<keyword evidence="2" id="KW-1185">Reference proteome</keyword>
<dbReference type="Proteomes" id="UP000011761">
    <property type="component" value="Unassembled WGS sequence"/>
</dbReference>
<protein>
    <submittedName>
        <fullName evidence="1">Uncharacterized protein</fullName>
    </submittedName>
</protein>
<sequence>MLQAHSALLRTPQQPKTIQNPPTGFCHGHQWRNCVFSVLLATVQQNDSEIKLARAVRAAIWPQTCRGQVQQTRNLPHRPRRYHGVMGVWIPLVFGP</sequence>
<dbReference type="GeneID" id="19115327"/>
<gene>
    <name evidence="1" type="ORF">BAUCODRAFT_542926</name>
</gene>
<evidence type="ECO:0000313" key="1">
    <source>
        <dbReference type="EMBL" id="EMC95478.1"/>
    </source>
</evidence>
<name>M2MV73_BAUPA</name>
<dbReference type="AlphaFoldDB" id="M2MV73"/>
<dbReference type="HOGENOM" id="CLU_2359388_0_0_1"/>